<dbReference type="InterPro" id="IPR002941">
    <property type="entry name" value="DNA_methylase_N4/N6"/>
</dbReference>
<dbReference type="GO" id="GO:0032259">
    <property type="term" value="P:methylation"/>
    <property type="evidence" value="ECO:0007669"/>
    <property type="project" value="UniProtKB-KW"/>
</dbReference>
<keyword evidence="8" id="KW-1185">Reference proteome</keyword>
<dbReference type="InterPro" id="IPR029063">
    <property type="entry name" value="SAM-dependent_MTases_sf"/>
</dbReference>
<evidence type="ECO:0000256" key="3">
    <source>
        <dbReference type="ARBA" id="ARBA00022679"/>
    </source>
</evidence>
<dbReference type="AlphaFoldDB" id="A0AA90TB13"/>
<evidence type="ECO:0000313" key="7">
    <source>
        <dbReference type="Proteomes" id="UP001177258"/>
    </source>
</evidence>
<dbReference type="PROSITE" id="PS00092">
    <property type="entry name" value="N6_MTASE"/>
    <property type="match status" value="1"/>
</dbReference>
<dbReference type="Gene3D" id="3.40.50.150">
    <property type="entry name" value="Vaccinia Virus protein VP39"/>
    <property type="match status" value="2"/>
</dbReference>
<evidence type="ECO:0000313" key="8">
    <source>
        <dbReference type="Proteomes" id="UP001240777"/>
    </source>
</evidence>
<feature type="domain" description="DNA methylase N-4/N-6" evidence="4">
    <location>
        <begin position="147"/>
        <end position="253"/>
    </location>
</feature>
<dbReference type="EMBL" id="JAUPEV010000001">
    <property type="protein sequence ID" value="MDO7252519.1"/>
    <property type="molecule type" value="Genomic_DNA"/>
</dbReference>
<sequence length="766" mass="87884">MNINLDYVDEKDFKEDSVRREIIDPLLKELDFEFDLKGNKTLSFKTSLSIKSPTILGSNTKIGQDRILIPDYILYVENKPICVLDAKAPTENIKNGNHPQQAFYYAINAEIKAPYYALCNGKEFTLFTSIGQELILEIDLKNELETKFDTLKSYITNNTESQIQKIKEDANRDDEWYLNRSLPKAIKPQKQKAKRHFGCLAYFTRQSWDIVQNHILNFTQEGDVVLDSFGGSGVSAIEAMMKGRVGIHIDLNPLSVFMATALSTEVNLSELYEIGEMVLKNFEKITPKNDKEAKEMLKNASYYPSNIQAKNSMGGGHKKTLWIPKDEILPKGSDVATLRDIFTPSQIIELALLRGEILKTKGENIKLSLLLALVNTITMCNKTFHETEKRKGSGGVCGIFNYYRYRIAKTEISTPFNISETFRRKLQRIISGKRELQNSPHFYQMLPKSKFIQGDATNLKEIESNSVDYIYTDPPYGAKIPYLDLSTMWNAWLDFPVDKTLLEKECIEKGSLNKSTQEYYDLIKQGLKEMYRVLKFNRWMSFVFQHQSPQLWQTIVEYAEEIGFEYIGSIRQSNGQSSFKKVQNPFTVLSGQLIMHFKKVENPKTLAKESLGDDYDLIFNHIEALIAKENGATLEEIYGELTITGLEMGFLHELGNKFETLTPIINENYDYDKETQKYHIKKGSKFKSHNISIETRAKYFIVSFLKKAQRQNTKITFDDICLEVIPLLKNGVTPSKELIKDILEEVSILTQEGNYVFKSASMSLFN</sequence>
<keyword evidence="3" id="KW-0808">Transferase</keyword>
<dbReference type="InterPro" id="IPR002052">
    <property type="entry name" value="DNA_methylase_N6_adenine_CS"/>
</dbReference>
<dbReference type="SUPFAM" id="SSF53335">
    <property type="entry name" value="S-adenosyl-L-methionine-dependent methyltransferases"/>
    <property type="match status" value="2"/>
</dbReference>
<reference evidence="6 8" key="1">
    <citation type="submission" date="2023-07" db="EMBL/GenBank/DDBJ databases">
        <title>Unpublished Manusciprt.</title>
        <authorList>
            <person name="Aydin F."/>
            <person name="Tarhane S."/>
            <person name="Saticioglu I.B."/>
            <person name="Karakaya E."/>
            <person name="Abay S."/>
            <person name="Guran O."/>
            <person name="Bozkurt E."/>
            <person name="Uzum N."/>
            <person name="Olgun K."/>
            <person name="Jablonski D."/>
        </authorList>
    </citation>
    <scope>NUCLEOTIDE SEQUENCE</scope>
    <source>
        <strain evidence="8">faydin-H75</strain>
        <strain evidence="6">Faydin-H76</strain>
    </source>
</reference>
<reference evidence="5" key="2">
    <citation type="submission" date="2023-07" db="EMBL/GenBank/DDBJ databases">
        <authorList>
            <person name="Aydin F."/>
            <person name="Tarhane S."/>
            <person name="Saticioglu I.B."/>
            <person name="Karakaya E."/>
            <person name="Abay S."/>
            <person name="Guran O."/>
            <person name="Bozkurt E."/>
            <person name="Uzum N."/>
            <person name="Olgun K."/>
            <person name="Jablonski D."/>
        </authorList>
    </citation>
    <scope>NUCLEOTIDE SEQUENCE</scope>
    <source>
        <strain evidence="5">Faydin-H75</strain>
    </source>
</reference>
<protein>
    <submittedName>
        <fullName evidence="6">DNA methyltransferase</fullName>
    </submittedName>
</protein>
<evidence type="ECO:0000313" key="5">
    <source>
        <dbReference type="EMBL" id="MDO7252519.1"/>
    </source>
</evidence>
<dbReference type="Proteomes" id="UP001177258">
    <property type="component" value="Unassembled WGS sequence"/>
</dbReference>
<evidence type="ECO:0000256" key="1">
    <source>
        <dbReference type="ARBA" id="ARBA00006594"/>
    </source>
</evidence>
<evidence type="ECO:0000256" key="2">
    <source>
        <dbReference type="ARBA" id="ARBA00022603"/>
    </source>
</evidence>
<dbReference type="GO" id="GO:0003677">
    <property type="term" value="F:DNA binding"/>
    <property type="evidence" value="ECO:0007669"/>
    <property type="project" value="InterPro"/>
</dbReference>
<gene>
    <name evidence="5" type="ORF">Q5I04_01105</name>
    <name evidence="6" type="ORF">Q5I06_01105</name>
</gene>
<keyword evidence="2 6" id="KW-0489">Methyltransferase</keyword>
<evidence type="ECO:0000259" key="4">
    <source>
        <dbReference type="Pfam" id="PF01555"/>
    </source>
</evidence>
<organism evidence="6 7">
    <name type="scientific">Helicobacter cappadocius</name>
    <dbReference type="NCBI Taxonomy" id="3063998"/>
    <lineage>
        <taxon>Bacteria</taxon>
        <taxon>Pseudomonadati</taxon>
        <taxon>Campylobacterota</taxon>
        <taxon>Epsilonproteobacteria</taxon>
        <taxon>Campylobacterales</taxon>
        <taxon>Helicobacteraceae</taxon>
        <taxon>Helicobacter</taxon>
    </lineage>
</organism>
<name>A0AA90TB13_9HELI</name>
<accession>A0AA90TB13</accession>
<dbReference type="Pfam" id="PF01555">
    <property type="entry name" value="N6_N4_Mtase"/>
    <property type="match status" value="1"/>
</dbReference>
<evidence type="ECO:0000313" key="6">
    <source>
        <dbReference type="EMBL" id="MDP2538386.1"/>
    </source>
</evidence>
<comment type="caution">
    <text evidence="6">The sequence shown here is derived from an EMBL/GenBank/DDBJ whole genome shotgun (WGS) entry which is preliminary data.</text>
</comment>
<reference evidence="5 7" key="3">
    <citation type="journal article" date="2024" name="Syst. Appl. Microbiol.">
        <title>Helicobacter cappadocius sp. nov., from lizards: The first psychrotrophic Helicobacter species.</title>
        <authorList>
            <person name="Aydin F."/>
            <person name="Tarhane S."/>
            <person name="Karakaya E."/>
            <person name="Abay S."/>
            <person name="Kayman T."/>
            <person name="Guran O."/>
            <person name="Bozkurt E."/>
            <person name="Uzum N."/>
            <person name="Avci A."/>
            <person name="Olgun K."/>
            <person name="Jablonski D."/>
            <person name="Guran C."/>
            <person name="Burcin Saticioglu I."/>
        </authorList>
    </citation>
    <scope>NUCLEOTIDE SEQUENCE [LARGE SCALE GENOMIC DNA]</scope>
    <source>
        <strain evidence="5">Faydin-H75</strain>
        <strain evidence="7">faydin-H76</strain>
    </source>
</reference>
<proteinExistence type="inferred from homology"/>
<dbReference type="Proteomes" id="UP001240777">
    <property type="component" value="Unassembled WGS sequence"/>
</dbReference>
<dbReference type="GO" id="GO:0008170">
    <property type="term" value="F:N-methyltransferase activity"/>
    <property type="evidence" value="ECO:0007669"/>
    <property type="project" value="InterPro"/>
</dbReference>
<dbReference type="RefSeq" id="WP_305516359.1">
    <property type="nucleotide sequence ID" value="NZ_JAUPEV010000001.1"/>
</dbReference>
<dbReference type="EMBL" id="JAUYZK010000001">
    <property type="protein sequence ID" value="MDP2538386.1"/>
    <property type="molecule type" value="Genomic_DNA"/>
</dbReference>
<comment type="similarity">
    <text evidence="1">Belongs to the N(4)/N(6)-methyltransferase family.</text>
</comment>